<accession>A0A1F6TII6</accession>
<gene>
    <name evidence="1" type="ORF">A2150_00830</name>
</gene>
<name>A0A1F6TII6_9PROT</name>
<dbReference type="AlphaFoldDB" id="A0A1F6TII6"/>
<reference evidence="1 2" key="1">
    <citation type="journal article" date="2016" name="Nat. Commun.">
        <title>Thousands of microbial genomes shed light on interconnected biogeochemical processes in an aquifer system.</title>
        <authorList>
            <person name="Anantharaman K."/>
            <person name="Brown C.T."/>
            <person name="Hug L.A."/>
            <person name="Sharon I."/>
            <person name="Castelle C.J."/>
            <person name="Probst A.J."/>
            <person name="Thomas B.C."/>
            <person name="Singh A."/>
            <person name="Wilkins M.J."/>
            <person name="Karaoz U."/>
            <person name="Brodie E.L."/>
            <person name="Williams K.H."/>
            <person name="Hubbard S.S."/>
            <person name="Banfield J.F."/>
        </authorList>
    </citation>
    <scope>NUCLEOTIDE SEQUENCE [LARGE SCALE GENOMIC DNA]</scope>
</reference>
<proteinExistence type="predicted"/>
<organism evidence="1 2">
    <name type="scientific">Candidatus Muproteobacteria bacterium RBG_16_64_11</name>
    <dbReference type="NCBI Taxonomy" id="1817758"/>
    <lineage>
        <taxon>Bacteria</taxon>
        <taxon>Pseudomonadati</taxon>
        <taxon>Pseudomonadota</taxon>
        <taxon>Candidatus Muproteobacteria</taxon>
    </lineage>
</organism>
<comment type="caution">
    <text evidence="1">The sequence shown here is derived from an EMBL/GenBank/DDBJ whole genome shotgun (WGS) entry which is preliminary data.</text>
</comment>
<dbReference type="Proteomes" id="UP000177925">
    <property type="component" value="Unassembled WGS sequence"/>
</dbReference>
<dbReference type="EMBL" id="MFSS01000007">
    <property type="protein sequence ID" value="OGI44943.1"/>
    <property type="molecule type" value="Genomic_DNA"/>
</dbReference>
<evidence type="ECO:0000313" key="2">
    <source>
        <dbReference type="Proteomes" id="UP000177925"/>
    </source>
</evidence>
<sequence>MLGLVQGFLSSYLLRVFGGTDFVSGGAGHFSFLPSNTTTAPAGLPWQSRLMLLLERLRFAEAQEGDGIVANRLAIALRINRRFICTTS</sequence>
<protein>
    <submittedName>
        <fullName evidence="1">Uncharacterized protein</fullName>
    </submittedName>
</protein>
<evidence type="ECO:0000313" key="1">
    <source>
        <dbReference type="EMBL" id="OGI44943.1"/>
    </source>
</evidence>